<accession>A0A9P1EFB6</accession>
<evidence type="ECO:0000256" key="2">
    <source>
        <dbReference type="RuleBase" id="RU003567"/>
    </source>
</evidence>
<evidence type="ECO:0000313" key="3">
    <source>
        <dbReference type="EMBL" id="CAH9100256.1"/>
    </source>
</evidence>
<dbReference type="GO" id="GO:0009532">
    <property type="term" value="C:plastid stroma"/>
    <property type="evidence" value="ECO:0007669"/>
    <property type="project" value="UniProtKB-ARBA"/>
</dbReference>
<evidence type="ECO:0000313" key="4">
    <source>
        <dbReference type="Proteomes" id="UP001152484"/>
    </source>
</evidence>
<keyword evidence="4" id="KW-1185">Reference proteome</keyword>
<dbReference type="GO" id="GO:0004176">
    <property type="term" value="F:ATP-dependent peptidase activity"/>
    <property type="evidence" value="ECO:0007669"/>
    <property type="project" value="InterPro"/>
</dbReference>
<comment type="similarity">
    <text evidence="1 2">Belongs to the peptidase S14 family.</text>
</comment>
<proteinExistence type="inferred from homology"/>
<dbReference type="InterPro" id="IPR029045">
    <property type="entry name" value="ClpP/crotonase-like_dom_sf"/>
</dbReference>
<evidence type="ECO:0000256" key="1">
    <source>
        <dbReference type="ARBA" id="ARBA00007039"/>
    </source>
</evidence>
<dbReference type="PANTHER" id="PTHR10381">
    <property type="entry name" value="ATP-DEPENDENT CLP PROTEASE PROTEOLYTIC SUBUNIT"/>
    <property type="match status" value="1"/>
</dbReference>
<dbReference type="InterPro" id="IPR023562">
    <property type="entry name" value="ClpP/TepA"/>
</dbReference>
<dbReference type="CDD" id="cd07017">
    <property type="entry name" value="S14_ClpP_2"/>
    <property type="match status" value="1"/>
</dbReference>
<dbReference type="Proteomes" id="UP001152484">
    <property type="component" value="Unassembled WGS sequence"/>
</dbReference>
<dbReference type="GO" id="GO:0006515">
    <property type="term" value="P:protein quality control for misfolded or incompletely synthesized proteins"/>
    <property type="evidence" value="ECO:0007669"/>
    <property type="project" value="TreeGrafter"/>
</dbReference>
<dbReference type="GO" id="GO:0009368">
    <property type="term" value="C:endopeptidase Clp complex"/>
    <property type="evidence" value="ECO:0007669"/>
    <property type="project" value="TreeGrafter"/>
</dbReference>
<dbReference type="EMBL" id="CAMAPE010000038">
    <property type="protein sequence ID" value="CAH9100256.1"/>
    <property type="molecule type" value="Genomic_DNA"/>
</dbReference>
<comment type="caution">
    <text evidence="3">The sequence shown here is derived from an EMBL/GenBank/DDBJ whole genome shotgun (WGS) entry which is preliminary data.</text>
</comment>
<dbReference type="AlphaFoldDB" id="A0A9P1EFB6"/>
<gene>
    <name evidence="3" type="ORF">CEURO_LOCUS14855</name>
</gene>
<dbReference type="Pfam" id="PF00574">
    <property type="entry name" value="CLP_protease"/>
    <property type="match status" value="1"/>
</dbReference>
<name>A0A9P1EFB6_CUSEU</name>
<organism evidence="3 4">
    <name type="scientific">Cuscuta europaea</name>
    <name type="common">European dodder</name>
    <dbReference type="NCBI Taxonomy" id="41803"/>
    <lineage>
        <taxon>Eukaryota</taxon>
        <taxon>Viridiplantae</taxon>
        <taxon>Streptophyta</taxon>
        <taxon>Embryophyta</taxon>
        <taxon>Tracheophyta</taxon>
        <taxon>Spermatophyta</taxon>
        <taxon>Magnoliopsida</taxon>
        <taxon>eudicotyledons</taxon>
        <taxon>Gunneridae</taxon>
        <taxon>Pentapetalae</taxon>
        <taxon>asterids</taxon>
        <taxon>lamiids</taxon>
        <taxon>Solanales</taxon>
        <taxon>Convolvulaceae</taxon>
        <taxon>Cuscuteae</taxon>
        <taxon>Cuscuta</taxon>
        <taxon>Cuscuta subgen. Cuscuta</taxon>
    </lineage>
</organism>
<reference evidence="3" key="1">
    <citation type="submission" date="2022-07" db="EMBL/GenBank/DDBJ databases">
        <authorList>
            <person name="Macas J."/>
            <person name="Novak P."/>
            <person name="Neumann P."/>
        </authorList>
    </citation>
    <scope>NUCLEOTIDE SEQUENCE</scope>
</reference>
<dbReference type="PRINTS" id="PR00127">
    <property type="entry name" value="CLPPROTEASEP"/>
</dbReference>
<dbReference type="OrthoDB" id="2017408at2759"/>
<sequence length="392" mass="43048">MSSSLLLSRPPGPATAGYCTDASIGFQKSSFLSTTKLIFAPSRPNRRTKKSGLVGGCSYRSPVASKSSNHIPKQFRGENLKDGLMENYENVPQSLYGLTPSQMNIFMKEDNPVNRQSKSVNEESISSRHNYLSKCGLWTDDGPEMQSMSMSMYSRMAGGPIGRYDSEPPDLPSELLKARIVYLGMPIVPSVAELVLAQLMWLDYEDTSKPIYLYINSSGTQNEKRELVGSETDAYAIADSIGFCKSDVYTVNVAMAHGQAAMLLGIGKKGYRAVQPHASTKLYLPSVSRSSGPVTDMWIKGKELEANTDSYLDLLSMSVGKPKEEIEREIRRPKYLSPQEAIDYGLADRIIQPEDDAYDKPADDMLARSIAMRRAAAAGRGAPTGSGYNRGR</sequence>
<dbReference type="GO" id="GO:0004252">
    <property type="term" value="F:serine-type endopeptidase activity"/>
    <property type="evidence" value="ECO:0007669"/>
    <property type="project" value="InterPro"/>
</dbReference>
<dbReference type="SUPFAM" id="SSF52096">
    <property type="entry name" value="ClpP/crotonase"/>
    <property type="match status" value="1"/>
</dbReference>
<dbReference type="Gene3D" id="3.90.226.10">
    <property type="entry name" value="2-enoyl-CoA Hydratase, Chain A, domain 1"/>
    <property type="match status" value="1"/>
</dbReference>
<dbReference type="GO" id="GO:0051117">
    <property type="term" value="F:ATPase binding"/>
    <property type="evidence" value="ECO:0007669"/>
    <property type="project" value="TreeGrafter"/>
</dbReference>
<dbReference type="PANTHER" id="PTHR10381:SF55">
    <property type="entry name" value="ATP-DEPENDENT CLP PROTEASE PROTEOLYTIC SUBUNIT-RELATED PROTEIN 1, CHLOROPLASTIC"/>
    <property type="match status" value="1"/>
</dbReference>
<protein>
    <recommendedName>
        <fullName evidence="2">ATP-dependent Clp protease proteolytic subunit</fullName>
    </recommendedName>
</protein>
<dbReference type="InterPro" id="IPR001907">
    <property type="entry name" value="ClpP"/>
</dbReference>